<evidence type="ECO:0000313" key="8">
    <source>
        <dbReference type="EMBL" id="CDR30404.1"/>
    </source>
</evidence>
<dbReference type="Pfam" id="PF02899">
    <property type="entry name" value="Phage_int_SAM_1"/>
    <property type="match status" value="1"/>
</dbReference>
<gene>
    <name evidence="8" type="primary">xerC</name>
    <name evidence="8" type="ORF">Aocu_03310</name>
</gene>
<dbReference type="SUPFAM" id="SSF56349">
    <property type="entry name" value="DNA breaking-rejoining enzymes"/>
    <property type="match status" value="1"/>
</dbReference>
<dbReference type="Pfam" id="PF00589">
    <property type="entry name" value="Phage_integrase"/>
    <property type="match status" value="1"/>
</dbReference>
<evidence type="ECO:0000259" key="7">
    <source>
        <dbReference type="PROSITE" id="PS51900"/>
    </source>
</evidence>
<evidence type="ECO:0000256" key="4">
    <source>
        <dbReference type="ARBA" id="ARBA00023172"/>
    </source>
</evidence>
<dbReference type="OrthoDB" id="9801717at2"/>
<comment type="similarity">
    <text evidence="1">Belongs to the 'phage' integrase family.</text>
</comment>
<dbReference type="KEGG" id="aoc:Aocu_03310"/>
<dbReference type="PROSITE" id="PS51898">
    <property type="entry name" value="TYR_RECOMBINASE"/>
    <property type="match status" value="1"/>
</dbReference>
<evidence type="ECO:0000256" key="2">
    <source>
        <dbReference type="ARBA" id="ARBA00022908"/>
    </source>
</evidence>
<dbReference type="EMBL" id="LK028559">
    <property type="protein sequence ID" value="CDR30404.1"/>
    <property type="molecule type" value="Genomic_DNA"/>
</dbReference>
<evidence type="ECO:0000313" key="9">
    <source>
        <dbReference type="Proteomes" id="UP000032434"/>
    </source>
</evidence>
<dbReference type="Gene3D" id="1.10.150.130">
    <property type="match status" value="1"/>
</dbReference>
<dbReference type="GO" id="GO:0003677">
    <property type="term" value="F:DNA binding"/>
    <property type="evidence" value="ECO:0007669"/>
    <property type="project" value="UniProtKB-UniRule"/>
</dbReference>
<keyword evidence="4" id="KW-0233">DNA recombination</keyword>
<dbReference type="InterPro" id="IPR004107">
    <property type="entry name" value="Integrase_SAM-like_N"/>
</dbReference>
<dbReference type="InParanoid" id="A0A061AAI5"/>
<evidence type="ECO:0000259" key="6">
    <source>
        <dbReference type="PROSITE" id="PS51898"/>
    </source>
</evidence>
<dbReference type="PROSITE" id="PS51900">
    <property type="entry name" value="CB"/>
    <property type="match status" value="1"/>
</dbReference>
<dbReference type="GO" id="GO:0006310">
    <property type="term" value="P:DNA recombination"/>
    <property type="evidence" value="ECO:0007669"/>
    <property type="project" value="UniProtKB-KW"/>
</dbReference>
<dbReference type="AlphaFoldDB" id="A0A061AAI5"/>
<dbReference type="InterPro" id="IPR013762">
    <property type="entry name" value="Integrase-like_cat_sf"/>
</dbReference>
<dbReference type="PANTHER" id="PTHR30349:SF41">
    <property type="entry name" value="INTEGRASE_RECOMBINASE PROTEIN MJ0367-RELATED"/>
    <property type="match status" value="1"/>
</dbReference>
<dbReference type="HOGENOM" id="CLU_027562_9_6_14"/>
<dbReference type="RefSeq" id="WP_079560688.1">
    <property type="nucleotide sequence ID" value="NZ_FUZK01000002.1"/>
</dbReference>
<feature type="domain" description="Tyr recombinase" evidence="6">
    <location>
        <begin position="107"/>
        <end position="293"/>
    </location>
</feature>
<evidence type="ECO:0000256" key="5">
    <source>
        <dbReference type="PROSITE-ProRule" id="PRU01248"/>
    </source>
</evidence>
<feature type="domain" description="Core-binding (CB)" evidence="7">
    <location>
        <begin position="1"/>
        <end position="86"/>
    </location>
</feature>
<keyword evidence="2" id="KW-0229">DNA integration</keyword>
<dbReference type="InterPro" id="IPR010998">
    <property type="entry name" value="Integrase_recombinase_N"/>
</dbReference>
<keyword evidence="3 5" id="KW-0238">DNA-binding</keyword>
<dbReference type="InterPro" id="IPR044068">
    <property type="entry name" value="CB"/>
</dbReference>
<organism evidence="8 9">
    <name type="scientific">Acholeplasma oculi</name>
    <dbReference type="NCBI Taxonomy" id="35623"/>
    <lineage>
        <taxon>Bacteria</taxon>
        <taxon>Bacillati</taxon>
        <taxon>Mycoplasmatota</taxon>
        <taxon>Mollicutes</taxon>
        <taxon>Acholeplasmatales</taxon>
        <taxon>Acholeplasmataceae</taxon>
        <taxon>Acholeplasma</taxon>
    </lineage>
</organism>
<dbReference type="FunCoup" id="A0A061AAI5">
    <property type="interactions" value="22"/>
</dbReference>
<reference evidence="9" key="1">
    <citation type="submission" date="2014-05" db="EMBL/GenBank/DDBJ databases">
        <authorList>
            <person name="Kube M."/>
        </authorList>
    </citation>
    <scope>NUCLEOTIDE SEQUENCE [LARGE SCALE GENOMIC DNA]</scope>
</reference>
<dbReference type="SUPFAM" id="SSF47823">
    <property type="entry name" value="lambda integrase-like, N-terminal domain"/>
    <property type="match status" value="1"/>
</dbReference>
<keyword evidence="9" id="KW-1185">Reference proteome</keyword>
<dbReference type="GO" id="GO:0015074">
    <property type="term" value="P:DNA integration"/>
    <property type="evidence" value="ECO:0007669"/>
    <property type="project" value="UniProtKB-KW"/>
</dbReference>
<evidence type="ECO:0000256" key="1">
    <source>
        <dbReference type="ARBA" id="ARBA00008857"/>
    </source>
</evidence>
<dbReference type="InterPro" id="IPR002104">
    <property type="entry name" value="Integrase_catalytic"/>
</dbReference>
<proteinExistence type="inferred from homology"/>
<dbReference type="InterPro" id="IPR011010">
    <property type="entry name" value="DNA_brk_join_enz"/>
</dbReference>
<dbReference type="Gene3D" id="1.10.443.10">
    <property type="entry name" value="Intergrase catalytic core"/>
    <property type="match status" value="1"/>
</dbReference>
<dbReference type="PANTHER" id="PTHR30349">
    <property type="entry name" value="PHAGE INTEGRASE-RELATED"/>
    <property type="match status" value="1"/>
</dbReference>
<dbReference type="Proteomes" id="UP000032434">
    <property type="component" value="Chromosome 1"/>
</dbReference>
<dbReference type="PATRIC" id="fig|35623.3.peg.331"/>
<protein>
    <submittedName>
        <fullName evidence="8">Tyrosine recombinase XerC</fullName>
    </submittedName>
</protein>
<sequence>MDIISIYKDYLSIEKKYSSFTVESYIHDITSFESFLKTEGLARDLLDAKRERLARNYISYLDNQNYEKKSIARKISALKNFYTFLVDKSYIEMNIFDTVKAPKIPKNLPHIIDDEAISYLFKSIDTNTPLGYRNYLILDMLYSLGLRASEIVEIKIGDIYLSNQQILIHGKGSKDRYVVLHEKLITELKHYLTFVRIHLLSKGHETLNDYLLINYKGSQLSSRGLRVILNQIIKNSGETYKIHPHMLRHAFATTMINHGADLRVVQELLGHENLKSTQIYTHVSHEKIKETYTKTHPRMVKHDKLSK</sequence>
<name>A0A061AAI5_9MOLU</name>
<dbReference type="STRING" id="35623.Aocu_03310"/>
<dbReference type="InterPro" id="IPR050090">
    <property type="entry name" value="Tyrosine_recombinase_XerCD"/>
</dbReference>
<accession>A0A061AAI5</accession>
<evidence type="ECO:0000256" key="3">
    <source>
        <dbReference type="ARBA" id="ARBA00023125"/>
    </source>
</evidence>